<sequence length="79" mass="8881">MRSSPPHSQSRRAPLPQYAQDHWQSINVVVTILHSNNSFLLSTIGHDHSLGNTSTSLSLLTRIHSRFSRIPSLPPIWSI</sequence>
<evidence type="ECO:0000313" key="1">
    <source>
        <dbReference type="EMBL" id="KAK7691597.1"/>
    </source>
</evidence>
<accession>A0AAW0GG66</accession>
<name>A0AAW0GG66_9APHY</name>
<dbReference type="Proteomes" id="UP001385951">
    <property type="component" value="Unassembled WGS sequence"/>
</dbReference>
<comment type="caution">
    <text evidence="1">The sequence shown here is derived from an EMBL/GenBank/DDBJ whole genome shotgun (WGS) entry which is preliminary data.</text>
</comment>
<gene>
    <name evidence="1" type="ORF">QCA50_004996</name>
</gene>
<protein>
    <submittedName>
        <fullName evidence="1">Uncharacterized protein</fullName>
    </submittedName>
</protein>
<keyword evidence="2" id="KW-1185">Reference proteome</keyword>
<reference evidence="1 2" key="1">
    <citation type="submission" date="2022-09" db="EMBL/GenBank/DDBJ databases">
        <authorList>
            <person name="Palmer J.M."/>
        </authorList>
    </citation>
    <scope>NUCLEOTIDE SEQUENCE [LARGE SCALE GENOMIC DNA]</scope>
    <source>
        <strain evidence="1 2">DSM 7382</strain>
    </source>
</reference>
<dbReference type="AlphaFoldDB" id="A0AAW0GG66"/>
<dbReference type="EMBL" id="JASBNA010000005">
    <property type="protein sequence ID" value="KAK7691597.1"/>
    <property type="molecule type" value="Genomic_DNA"/>
</dbReference>
<evidence type="ECO:0000313" key="2">
    <source>
        <dbReference type="Proteomes" id="UP001385951"/>
    </source>
</evidence>
<organism evidence="1 2">
    <name type="scientific">Cerrena zonata</name>
    <dbReference type="NCBI Taxonomy" id="2478898"/>
    <lineage>
        <taxon>Eukaryota</taxon>
        <taxon>Fungi</taxon>
        <taxon>Dikarya</taxon>
        <taxon>Basidiomycota</taxon>
        <taxon>Agaricomycotina</taxon>
        <taxon>Agaricomycetes</taxon>
        <taxon>Polyporales</taxon>
        <taxon>Cerrenaceae</taxon>
        <taxon>Cerrena</taxon>
    </lineage>
</organism>
<proteinExistence type="predicted"/>